<sequence length="149" mass="16900">MAKKAKVCSVRKNDSKIKIEENGRKAIFLNESRDEYTVTEVDGCLINDGMRADYLITKEDSCSVFVELKGKNVDHAVEQLFASVERLEVKNICHKNLGFLVICKRFPRFDTFVAKAKQKAAARYKAGFHVVCDRGEFDIHQIAAINGRK</sequence>
<reference evidence="1 2" key="1">
    <citation type="submission" date="2019-12" db="EMBL/GenBank/DDBJ databases">
        <authorList>
            <person name="Zheng J."/>
        </authorList>
    </citation>
    <scope>NUCLEOTIDE SEQUENCE [LARGE SCALE GENOMIC DNA]</scope>
    <source>
        <strain evidence="1 2">DSM 27347</strain>
    </source>
</reference>
<dbReference type="AlphaFoldDB" id="A0A6N8LY28"/>
<organism evidence="1 2">
    <name type="scientific">Sphingomonas carotinifaciens</name>
    <dbReference type="NCBI Taxonomy" id="1166323"/>
    <lineage>
        <taxon>Bacteria</taxon>
        <taxon>Pseudomonadati</taxon>
        <taxon>Pseudomonadota</taxon>
        <taxon>Alphaproteobacteria</taxon>
        <taxon>Sphingomonadales</taxon>
        <taxon>Sphingomonadaceae</taxon>
        <taxon>Sphingomonas</taxon>
    </lineage>
</organism>
<gene>
    <name evidence="1" type="ORF">GQR91_12550</name>
</gene>
<comment type="caution">
    <text evidence="1">The sequence shown here is derived from an EMBL/GenBank/DDBJ whole genome shotgun (WGS) entry which is preliminary data.</text>
</comment>
<protein>
    <submittedName>
        <fullName evidence="1">Uncharacterized protein</fullName>
    </submittedName>
</protein>
<name>A0A6N8LY28_9SPHN</name>
<evidence type="ECO:0000313" key="1">
    <source>
        <dbReference type="EMBL" id="MWC44478.1"/>
    </source>
</evidence>
<dbReference type="OrthoDB" id="8481187at2"/>
<dbReference type="Proteomes" id="UP000436801">
    <property type="component" value="Unassembled WGS sequence"/>
</dbReference>
<accession>A0A6N8LY28</accession>
<dbReference type="EMBL" id="WSUT01000005">
    <property type="protein sequence ID" value="MWC44478.1"/>
    <property type="molecule type" value="Genomic_DNA"/>
</dbReference>
<evidence type="ECO:0000313" key="2">
    <source>
        <dbReference type="Proteomes" id="UP000436801"/>
    </source>
</evidence>
<dbReference type="RefSeq" id="WP_149681521.1">
    <property type="nucleotide sequence ID" value="NZ_FNBI01000002.1"/>
</dbReference>
<proteinExistence type="predicted"/>